<comment type="pathway">
    <text evidence="1">Protein modification; protein glycosylation.</text>
</comment>
<reference evidence="10 11" key="2">
    <citation type="submission" date="2020-02" db="EMBL/GenBank/DDBJ databases">
        <title>Genome sequences of Thiorhodococcus mannitoliphagus and Thiorhodococcus minor, purple sulfur photosynthetic bacteria in the gammaproteobacterial family, Chromatiaceae.</title>
        <authorList>
            <person name="Aviles F.A."/>
            <person name="Meyer T.E."/>
            <person name="Kyndt J.A."/>
        </authorList>
    </citation>
    <scope>NUCLEOTIDE SEQUENCE [LARGE SCALE GENOMIC DNA]</scope>
    <source>
        <strain evidence="10 11">DSM 18266</strain>
    </source>
</reference>
<evidence type="ECO:0000256" key="6">
    <source>
        <dbReference type="ARBA" id="ARBA00022737"/>
    </source>
</evidence>
<dbReference type="SUPFAM" id="SSF53756">
    <property type="entry name" value="UDP-Glycosyltransferase/glycogen phosphorylase"/>
    <property type="match status" value="1"/>
</dbReference>
<evidence type="ECO:0000256" key="2">
    <source>
        <dbReference type="ARBA" id="ARBA00005386"/>
    </source>
</evidence>
<dbReference type="InterPro" id="IPR029489">
    <property type="entry name" value="OGT/SEC/SPY_C"/>
</dbReference>
<dbReference type="SUPFAM" id="SSF48452">
    <property type="entry name" value="TPR-like"/>
    <property type="match status" value="1"/>
</dbReference>
<dbReference type="InterPro" id="IPR011990">
    <property type="entry name" value="TPR-like_helical_dom_sf"/>
</dbReference>
<dbReference type="PANTHER" id="PTHR44998">
    <property type="match status" value="1"/>
</dbReference>
<keyword evidence="11" id="KW-1185">Reference proteome</keyword>
<sequence length="869" mass="94760">MINYSVSWSSAEQTRGSVARDPLQEGLLAHRSGDLEKAISGYTNALKARSNRVIASFNLGVALLESSYLAASIPHFRRAYEQDPASETFASALLFDLVELGRVDEALGFVASLQDNGRIGDLAAGWRPALERLSSGGDASANPFEPPVTLDAAAELPDRSPGGSVATPPQTSMQAEFAQAIKCYQAGRFAELVDVLEPQLKQHPEWGEAYHLLGLSWLSRGDFVQAAALLHRAADLLSGRAEVWDHLGVALARKGDSTGARDAFERSLALDPLRAETWNNLADAARMRGCPKEAFECALRAVKLAPTLKPASAYLIQSAYEADQDAPVHSGALAKGDPLLPVAIREARALARRGSELVAHVVELLMQIGHYAEAKEILEREIGVERDPPPKLLAQLVTAQRYLCDWRDLDGREVKLCEQVREGNASIISPFSALAVRGLSAADLQAVARVYGQKYRGWSARATELGDSAPPSSARRLKVGYLSNDFFQHATAYLTAALFEHHDRDKLEVFGYSTGPDDGSAMRTRLREAIEHFVDISSLNHVRAAQRIRDDGIDVLVDLKGYTSNNRLEILALRPCPLQVSWLAFPGGLGVPFIDYLIADPLIVPPEQATFYDEAVAYLPDTYAPVDPHRSIAAQPSREDAGLPADVFVFCCFNEPYKITPDVFDHWCNLLRAIPQSVLWLYASREGVSEGLRREAAAREIAPERLIFASKLPQAEHLARLGLADLFLDTLPVNAHTTASDALSAGVPVVTCLGGTFASRVAASLLKASGLAELTVQNLSDYEILARDLATDPARLTAIRQKLVDARVKAPYFDIARFARNIEGLYQRMWRRQIAGEAPTMLDPIACQAERSDIPERSAANKGGCARTH</sequence>
<accession>A0A6P1DMG5</accession>
<dbReference type="PANTHER" id="PTHR44998:SF1">
    <property type="entry name" value="UDP-N-ACETYLGLUCOSAMINE--PEPTIDE N-ACETYLGLUCOSAMINYLTRANSFERASE 110 KDA SUBUNIT"/>
    <property type="match status" value="1"/>
</dbReference>
<dbReference type="Pfam" id="PF13844">
    <property type="entry name" value="Glyco_transf_41"/>
    <property type="match status" value="2"/>
</dbReference>
<dbReference type="RefSeq" id="WP_164652136.1">
    <property type="nucleotide sequence ID" value="NZ_JAAIJR010000006.1"/>
</dbReference>
<evidence type="ECO:0000313" key="10">
    <source>
        <dbReference type="EMBL" id="NEX19238.1"/>
    </source>
</evidence>
<dbReference type="Gene3D" id="3.40.50.11380">
    <property type="match status" value="1"/>
</dbReference>
<organism evidence="10 11">
    <name type="scientific">Thiorhodococcus mannitoliphagus</name>
    <dbReference type="NCBI Taxonomy" id="329406"/>
    <lineage>
        <taxon>Bacteria</taxon>
        <taxon>Pseudomonadati</taxon>
        <taxon>Pseudomonadota</taxon>
        <taxon>Gammaproteobacteria</taxon>
        <taxon>Chromatiales</taxon>
        <taxon>Chromatiaceae</taxon>
        <taxon>Thiorhodococcus</taxon>
    </lineage>
</organism>
<evidence type="ECO:0000313" key="11">
    <source>
        <dbReference type="Proteomes" id="UP000471640"/>
    </source>
</evidence>
<dbReference type="EMBL" id="JAAIJR010000006">
    <property type="protein sequence ID" value="NEX19238.1"/>
    <property type="molecule type" value="Genomic_DNA"/>
</dbReference>
<keyword evidence="7 8" id="KW-0802">TPR repeat</keyword>
<dbReference type="AlphaFoldDB" id="A0A6P1DMG5"/>
<reference evidence="11" key="1">
    <citation type="journal article" date="2020" name="Microbiol. Resour. Announc.">
        <title>Draft Genome Sequences of Thiorhodococcus mannitoliphagus and Thiorhodococcus minor, Purple Sulfur Photosynthetic Bacteria in the Gammaproteobacterial Family Chromatiaceae.</title>
        <authorList>
            <person name="Aviles F.A."/>
            <person name="Meyer T.E."/>
            <person name="Kyndt J.A."/>
        </authorList>
    </citation>
    <scope>NUCLEOTIDE SEQUENCE [LARGE SCALE GENOMIC DNA]</scope>
    <source>
        <strain evidence="11">DSM 18266</strain>
    </source>
</reference>
<evidence type="ECO:0000256" key="4">
    <source>
        <dbReference type="ARBA" id="ARBA00022676"/>
    </source>
</evidence>
<gene>
    <name evidence="10" type="ORF">G3480_02740</name>
</gene>
<evidence type="ECO:0000256" key="5">
    <source>
        <dbReference type="ARBA" id="ARBA00022679"/>
    </source>
</evidence>
<comment type="caution">
    <text evidence="10">The sequence shown here is derived from an EMBL/GenBank/DDBJ whole genome shotgun (WGS) entry which is preliminary data.</text>
</comment>
<comment type="similarity">
    <text evidence="2">Belongs to the glycosyltransferase 41 family. O-GlcNAc transferase subfamily.</text>
</comment>
<evidence type="ECO:0000256" key="8">
    <source>
        <dbReference type="PROSITE-ProRule" id="PRU00339"/>
    </source>
</evidence>
<feature type="domain" description="O-GlcNAc transferase C-terminal" evidence="9">
    <location>
        <begin position="637"/>
        <end position="821"/>
    </location>
</feature>
<dbReference type="Gene3D" id="1.25.40.10">
    <property type="entry name" value="Tetratricopeptide repeat domain"/>
    <property type="match status" value="3"/>
</dbReference>
<dbReference type="PROSITE" id="PS50005">
    <property type="entry name" value="TPR"/>
    <property type="match status" value="1"/>
</dbReference>
<name>A0A6P1DMG5_9GAMM</name>
<dbReference type="Proteomes" id="UP000471640">
    <property type="component" value="Unassembled WGS sequence"/>
</dbReference>
<dbReference type="SMART" id="SM00028">
    <property type="entry name" value="TPR"/>
    <property type="match status" value="5"/>
</dbReference>
<dbReference type="GO" id="GO:0097363">
    <property type="term" value="F:protein O-acetylglucosaminyltransferase activity"/>
    <property type="evidence" value="ECO:0007669"/>
    <property type="project" value="UniProtKB-EC"/>
</dbReference>
<dbReference type="Pfam" id="PF13432">
    <property type="entry name" value="TPR_16"/>
    <property type="match status" value="2"/>
</dbReference>
<keyword evidence="4" id="KW-0328">Glycosyltransferase</keyword>
<keyword evidence="6" id="KW-0677">Repeat</keyword>
<keyword evidence="5" id="KW-0808">Transferase</keyword>
<dbReference type="Gene3D" id="3.40.50.2000">
    <property type="entry name" value="Glycogen Phosphorylase B"/>
    <property type="match status" value="1"/>
</dbReference>
<feature type="domain" description="O-GlcNAc transferase C-terminal" evidence="9">
    <location>
        <begin position="472"/>
        <end position="624"/>
    </location>
</feature>
<evidence type="ECO:0000259" key="9">
    <source>
        <dbReference type="Pfam" id="PF13844"/>
    </source>
</evidence>
<dbReference type="InterPro" id="IPR019734">
    <property type="entry name" value="TPR_rpt"/>
</dbReference>
<protein>
    <recommendedName>
        <fullName evidence="3">protein O-GlcNAc transferase</fullName>
        <ecNumber evidence="3">2.4.1.255</ecNumber>
    </recommendedName>
</protein>
<evidence type="ECO:0000256" key="3">
    <source>
        <dbReference type="ARBA" id="ARBA00011970"/>
    </source>
</evidence>
<feature type="repeat" description="TPR" evidence="8">
    <location>
        <begin position="241"/>
        <end position="274"/>
    </location>
</feature>
<dbReference type="EC" id="2.4.1.255" evidence="3"/>
<evidence type="ECO:0000256" key="7">
    <source>
        <dbReference type="ARBA" id="ARBA00022803"/>
    </source>
</evidence>
<proteinExistence type="inferred from homology"/>
<evidence type="ECO:0000256" key="1">
    <source>
        <dbReference type="ARBA" id="ARBA00004922"/>
    </source>
</evidence>